<evidence type="ECO:0000256" key="1">
    <source>
        <dbReference type="ARBA" id="ARBA00022714"/>
    </source>
</evidence>
<keyword evidence="3" id="KW-0408">Iron</keyword>
<comment type="caution">
    <text evidence="7">The sequence shown here is derived from an EMBL/GenBank/DDBJ whole genome shotgun (WGS) entry which is preliminary data.</text>
</comment>
<name>A0A9W6M8C3_9MICO</name>
<reference evidence="7" key="1">
    <citation type="journal article" date="2014" name="Int. J. Syst. Evol. Microbiol.">
        <title>Complete genome sequence of Corynebacterium casei LMG S-19264T (=DSM 44701T), isolated from a smear-ripened cheese.</title>
        <authorList>
            <consortium name="US DOE Joint Genome Institute (JGI-PGF)"/>
            <person name="Walter F."/>
            <person name="Albersmeier A."/>
            <person name="Kalinowski J."/>
            <person name="Ruckert C."/>
        </authorList>
    </citation>
    <scope>NUCLEOTIDE SEQUENCE</scope>
    <source>
        <strain evidence="7">VKM Ac-1958</strain>
    </source>
</reference>
<protein>
    <submittedName>
        <fullName evidence="7">FAD-dependent oxidoreductase</fullName>
    </submittedName>
</protein>
<evidence type="ECO:0000256" key="2">
    <source>
        <dbReference type="ARBA" id="ARBA00022723"/>
    </source>
</evidence>
<dbReference type="GO" id="GO:0051537">
    <property type="term" value="F:2 iron, 2 sulfur cluster binding"/>
    <property type="evidence" value="ECO:0007669"/>
    <property type="project" value="UniProtKB-KW"/>
</dbReference>
<dbReference type="InterPro" id="IPR017941">
    <property type="entry name" value="Rieske_2Fe-2S"/>
</dbReference>
<dbReference type="SUPFAM" id="SSF51905">
    <property type="entry name" value="FAD/NAD(P)-binding domain"/>
    <property type="match status" value="1"/>
</dbReference>
<keyword evidence="8" id="KW-1185">Reference proteome</keyword>
<dbReference type="GO" id="GO:0004497">
    <property type="term" value="F:monooxygenase activity"/>
    <property type="evidence" value="ECO:0007669"/>
    <property type="project" value="UniProtKB-ARBA"/>
</dbReference>
<proteinExistence type="predicted"/>
<keyword evidence="2" id="KW-0479">Metal-binding</keyword>
<dbReference type="Gene3D" id="2.102.10.10">
    <property type="entry name" value="Rieske [2Fe-2S] iron-sulphur domain"/>
    <property type="match status" value="1"/>
</dbReference>
<dbReference type="PANTHER" id="PTHR13847">
    <property type="entry name" value="SARCOSINE DEHYDROGENASE-RELATED"/>
    <property type="match status" value="1"/>
</dbReference>
<dbReference type="InterPro" id="IPR036922">
    <property type="entry name" value="Rieske_2Fe-2S_sf"/>
</dbReference>
<evidence type="ECO:0000256" key="3">
    <source>
        <dbReference type="ARBA" id="ARBA00023004"/>
    </source>
</evidence>
<feature type="domain" description="Rieske" evidence="6">
    <location>
        <begin position="413"/>
        <end position="497"/>
    </location>
</feature>
<dbReference type="AlphaFoldDB" id="A0A9W6M8C3"/>
<dbReference type="InterPro" id="IPR006076">
    <property type="entry name" value="FAD-dep_OxRdtase"/>
</dbReference>
<evidence type="ECO:0000259" key="6">
    <source>
        <dbReference type="PROSITE" id="PS51296"/>
    </source>
</evidence>
<evidence type="ECO:0000256" key="4">
    <source>
        <dbReference type="ARBA" id="ARBA00023014"/>
    </source>
</evidence>
<organism evidence="7 8">
    <name type="scientific">Microbacterium keratanolyticum</name>
    <dbReference type="NCBI Taxonomy" id="67574"/>
    <lineage>
        <taxon>Bacteria</taxon>
        <taxon>Bacillati</taxon>
        <taxon>Actinomycetota</taxon>
        <taxon>Actinomycetes</taxon>
        <taxon>Micrococcales</taxon>
        <taxon>Microbacteriaceae</taxon>
        <taxon>Microbacterium</taxon>
    </lineage>
</organism>
<dbReference type="GO" id="GO:0016020">
    <property type="term" value="C:membrane"/>
    <property type="evidence" value="ECO:0007669"/>
    <property type="project" value="InterPro"/>
</dbReference>
<dbReference type="RefSeq" id="WP_204939035.1">
    <property type="nucleotide sequence ID" value="NZ_BAAAUM010000001.1"/>
</dbReference>
<dbReference type="Proteomes" id="UP001142325">
    <property type="component" value="Unassembled WGS sequence"/>
</dbReference>
<evidence type="ECO:0000313" key="8">
    <source>
        <dbReference type="Proteomes" id="UP001142325"/>
    </source>
</evidence>
<dbReference type="EMBL" id="BSET01000001">
    <property type="protein sequence ID" value="GLK01387.1"/>
    <property type="molecule type" value="Genomic_DNA"/>
</dbReference>
<dbReference type="SUPFAM" id="SSF50022">
    <property type="entry name" value="ISP domain"/>
    <property type="match status" value="1"/>
</dbReference>
<dbReference type="PROSITE" id="PS51296">
    <property type="entry name" value="RIESKE"/>
    <property type="match status" value="1"/>
</dbReference>
<sequence>MNSLWMDTSLPVEAVVHRFEPGARFDVIVVGAGLTGLASAQMLSDAGMSVAVVEARTPGAVTTGHSTAKLSLLHSGAIADIRTHTSQDVLRAYMDGNRQGQAWLLEYLQGAGVPVQRRDAFSYVTHTDARAEAEAEKAAAREAGLDVDDVDDLGLPFPTYSALRLKDQAQFDPLHVVRALVSGVRRAGGVVIERVRVTDIDVGEPCTVRTTAGDMLANHVILATGVPFLDRGLYFAKVTAHRSYALAFRMPEDALPAGMYLSLDSPTRSLRTAPVQGEERLIVGGNGHLVGEGQPTRRNVEELEAWTASHFPGAIRTHAWSAQDYQSANRIPFVGWMPRTGGKVSLATGFNKWGMTNAVAAALSLSADRLGVPLPWAEKLHHRVTRPASLGSGVAANARVAGLLATGWVDAELSPLPDADPPEGAGVVGNERGAPVAVSTVEGVVCRLSAVCTHLGGIVTWNDAERSWDCPLHGSRFDAQGRLLEGPATQDLRRMPG</sequence>
<dbReference type="Gene3D" id="3.50.50.60">
    <property type="entry name" value="FAD/NAD(P)-binding domain"/>
    <property type="match status" value="1"/>
</dbReference>
<accession>A0A9W6M8C3</accession>
<gene>
    <name evidence="7" type="ORF">GCM10017596_11020</name>
</gene>
<dbReference type="PANTHER" id="PTHR13847:SF274">
    <property type="entry name" value="RIESKE 2FE-2S IRON-SULFUR PROTEIN YHFW-RELATED"/>
    <property type="match status" value="1"/>
</dbReference>
<keyword evidence="5" id="KW-1015">Disulfide bond</keyword>
<dbReference type="InterPro" id="IPR036188">
    <property type="entry name" value="FAD/NAD-bd_sf"/>
</dbReference>
<dbReference type="Pfam" id="PF01266">
    <property type="entry name" value="DAO"/>
    <property type="match status" value="1"/>
</dbReference>
<evidence type="ECO:0000313" key="7">
    <source>
        <dbReference type="EMBL" id="GLK01387.1"/>
    </source>
</evidence>
<dbReference type="PRINTS" id="PR00162">
    <property type="entry name" value="RIESKE"/>
</dbReference>
<dbReference type="Pfam" id="PF00355">
    <property type="entry name" value="Rieske"/>
    <property type="match status" value="1"/>
</dbReference>
<dbReference type="GO" id="GO:0046872">
    <property type="term" value="F:metal ion binding"/>
    <property type="evidence" value="ECO:0007669"/>
    <property type="project" value="UniProtKB-KW"/>
</dbReference>
<evidence type="ECO:0000256" key="5">
    <source>
        <dbReference type="ARBA" id="ARBA00023157"/>
    </source>
</evidence>
<keyword evidence="4" id="KW-0411">Iron-sulfur</keyword>
<keyword evidence="1" id="KW-0001">2Fe-2S</keyword>
<reference evidence="7" key="2">
    <citation type="submission" date="2023-01" db="EMBL/GenBank/DDBJ databases">
        <authorList>
            <person name="Sun Q."/>
            <person name="Evtushenko L."/>
        </authorList>
    </citation>
    <scope>NUCLEOTIDE SEQUENCE</scope>
    <source>
        <strain evidence="7">VKM Ac-1958</strain>
    </source>
</reference>
<dbReference type="Gene3D" id="3.30.9.10">
    <property type="entry name" value="D-Amino Acid Oxidase, subunit A, domain 2"/>
    <property type="match status" value="1"/>
</dbReference>
<dbReference type="GO" id="GO:0016705">
    <property type="term" value="F:oxidoreductase activity, acting on paired donors, with incorporation or reduction of molecular oxygen"/>
    <property type="evidence" value="ECO:0007669"/>
    <property type="project" value="UniProtKB-ARBA"/>
</dbReference>
<dbReference type="GO" id="GO:0005737">
    <property type="term" value="C:cytoplasm"/>
    <property type="evidence" value="ECO:0007669"/>
    <property type="project" value="TreeGrafter"/>
</dbReference>
<dbReference type="InterPro" id="IPR005805">
    <property type="entry name" value="Rieske_Fe-S_prot_C"/>
</dbReference>